<dbReference type="EMBL" id="JAVFWL010000005">
    <property type="protein sequence ID" value="KAK6754267.1"/>
    <property type="molecule type" value="Genomic_DNA"/>
</dbReference>
<reference evidence="1 2" key="1">
    <citation type="submission" date="2023-08" db="EMBL/GenBank/DDBJ databases">
        <title>A Necator americanus chromosomal reference genome.</title>
        <authorList>
            <person name="Ilik V."/>
            <person name="Petrzelkova K.J."/>
            <person name="Pardy F."/>
            <person name="Fuh T."/>
            <person name="Niatou-Singa F.S."/>
            <person name="Gouil Q."/>
            <person name="Baker L."/>
            <person name="Ritchie M.E."/>
            <person name="Jex A.R."/>
            <person name="Gazzola D."/>
            <person name="Li H."/>
            <person name="Toshio Fujiwara R."/>
            <person name="Zhan B."/>
            <person name="Aroian R.V."/>
            <person name="Pafco B."/>
            <person name="Schwarz E.M."/>
        </authorList>
    </citation>
    <scope>NUCLEOTIDE SEQUENCE [LARGE SCALE GENOMIC DNA]</scope>
    <source>
        <strain evidence="1 2">Aroian</strain>
        <tissue evidence="1">Whole animal</tissue>
    </source>
</reference>
<protein>
    <submittedName>
        <fullName evidence="1">Uncharacterized protein</fullName>
    </submittedName>
</protein>
<keyword evidence="2" id="KW-1185">Reference proteome</keyword>
<evidence type="ECO:0000313" key="1">
    <source>
        <dbReference type="EMBL" id="KAK6754267.1"/>
    </source>
</evidence>
<organism evidence="1 2">
    <name type="scientific">Necator americanus</name>
    <name type="common">Human hookworm</name>
    <dbReference type="NCBI Taxonomy" id="51031"/>
    <lineage>
        <taxon>Eukaryota</taxon>
        <taxon>Metazoa</taxon>
        <taxon>Ecdysozoa</taxon>
        <taxon>Nematoda</taxon>
        <taxon>Chromadorea</taxon>
        <taxon>Rhabditida</taxon>
        <taxon>Rhabditina</taxon>
        <taxon>Rhabditomorpha</taxon>
        <taxon>Strongyloidea</taxon>
        <taxon>Ancylostomatidae</taxon>
        <taxon>Bunostominae</taxon>
        <taxon>Necator</taxon>
    </lineage>
</organism>
<name>A0ABR1DV36_NECAM</name>
<comment type="caution">
    <text evidence="1">The sequence shown here is derived from an EMBL/GenBank/DDBJ whole genome shotgun (WGS) entry which is preliminary data.</text>
</comment>
<accession>A0ABR1DV36</accession>
<evidence type="ECO:0000313" key="2">
    <source>
        <dbReference type="Proteomes" id="UP001303046"/>
    </source>
</evidence>
<dbReference type="Proteomes" id="UP001303046">
    <property type="component" value="Unassembled WGS sequence"/>
</dbReference>
<gene>
    <name evidence="1" type="primary">Necator_chrV.g18123</name>
    <name evidence="1" type="ORF">RB195_013332</name>
</gene>
<sequence length="123" mass="14823">MCCQQQWRSEQGEEVLPQLKRDRDSEWISRAMEFEKALEDTNPKKRLCSIKTVEQQNKEMFTCHQNCQQECFHILPVRQAPSVPELEHFQQTTYTLVSEESSRDSAQYPKKNKEWKVWQRRCN</sequence>
<proteinExistence type="predicted"/>